<dbReference type="EMBL" id="VSRR010021686">
    <property type="protein sequence ID" value="MPC64133.1"/>
    <property type="molecule type" value="Genomic_DNA"/>
</dbReference>
<organism evidence="2 3">
    <name type="scientific">Portunus trituberculatus</name>
    <name type="common">Swimming crab</name>
    <name type="synonym">Neptunus trituberculatus</name>
    <dbReference type="NCBI Taxonomy" id="210409"/>
    <lineage>
        <taxon>Eukaryota</taxon>
        <taxon>Metazoa</taxon>
        <taxon>Ecdysozoa</taxon>
        <taxon>Arthropoda</taxon>
        <taxon>Crustacea</taxon>
        <taxon>Multicrustacea</taxon>
        <taxon>Malacostraca</taxon>
        <taxon>Eumalacostraca</taxon>
        <taxon>Eucarida</taxon>
        <taxon>Decapoda</taxon>
        <taxon>Pleocyemata</taxon>
        <taxon>Brachyura</taxon>
        <taxon>Eubrachyura</taxon>
        <taxon>Portunoidea</taxon>
        <taxon>Portunidae</taxon>
        <taxon>Portuninae</taxon>
        <taxon>Portunus</taxon>
    </lineage>
</organism>
<evidence type="ECO:0000256" key="1">
    <source>
        <dbReference type="SAM" id="MobiDB-lite"/>
    </source>
</evidence>
<feature type="region of interest" description="Disordered" evidence="1">
    <location>
        <begin position="1"/>
        <end position="35"/>
    </location>
</feature>
<feature type="compositionally biased region" description="Polar residues" evidence="1">
    <location>
        <begin position="16"/>
        <end position="35"/>
    </location>
</feature>
<comment type="caution">
    <text evidence="2">The sequence shown here is derived from an EMBL/GenBank/DDBJ whole genome shotgun (WGS) entry which is preliminary data.</text>
</comment>
<evidence type="ECO:0000313" key="2">
    <source>
        <dbReference type="EMBL" id="MPC64133.1"/>
    </source>
</evidence>
<proteinExistence type="predicted"/>
<dbReference type="AlphaFoldDB" id="A0A5B7H239"/>
<gene>
    <name evidence="2" type="ORF">E2C01_058245</name>
</gene>
<keyword evidence="3" id="KW-1185">Reference proteome</keyword>
<dbReference type="Proteomes" id="UP000324222">
    <property type="component" value="Unassembled WGS sequence"/>
</dbReference>
<protein>
    <submittedName>
        <fullName evidence="2">Uncharacterized protein</fullName>
    </submittedName>
</protein>
<sequence length="81" mass="9115">MTRFHIHSGYDLVTPTHPSTPQNTPAHPRTPQHTLTRLTRPKLILSTEGGANGSETLCSLTTTVFKGHRDDERDFQERFSS</sequence>
<accession>A0A5B7H239</accession>
<reference evidence="2 3" key="1">
    <citation type="submission" date="2019-05" db="EMBL/GenBank/DDBJ databases">
        <title>Another draft genome of Portunus trituberculatus and its Hox gene families provides insights of decapod evolution.</title>
        <authorList>
            <person name="Jeong J.-H."/>
            <person name="Song I."/>
            <person name="Kim S."/>
            <person name="Choi T."/>
            <person name="Kim D."/>
            <person name="Ryu S."/>
            <person name="Kim W."/>
        </authorList>
    </citation>
    <scope>NUCLEOTIDE SEQUENCE [LARGE SCALE GENOMIC DNA]</scope>
    <source>
        <tissue evidence="2">Muscle</tissue>
    </source>
</reference>
<evidence type="ECO:0000313" key="3">
    <source>
        <dbReference type="Proteomes" id="UP000324222"/>
    </source>
</evidence>
<name>A0A5B7H239_PORTR</name>